<accession>T0R1Z0</accession>
<dbReference type="AlphaFoldDB" id="T0R1Z0"/>
<proteinExistence type="predicted"/>
<organism evidence="2 3">
    <name type="scientific">Saprolegnia diclina (strain VS20)</name>
    <dbReference type="NCBI Taxonomy" id="1156394"/>
    <lineage>
        <taxon>Eukaryota</taxon>
        <taxon>Sar</taxon>
        <taxon>Stramenopiles</taxon>
        <taxon>Oomycota</taxon>
        <taxon>Saprolegniomycetes</taxon>
        <taxon>Saprolegniales</taxon>
        <taxon>Saprolegniaceae</taxon>
        <taxon>Saprolegnia</taxon>
    </lineage>
</organism>
<evidence type="ECO:0000256" key="1">
    <source>
        <dbReference type="SAM" id="SignalP"/>
    </source>
</evidence>
<keyword evidence="1" id="KW-0732">Signal</keyword>
<evidence type="ECO:0000313" key="3">
    <source>
        <dbReference type="Proteomes" id="UP000030762"/>
    </source>
</evidence>
<dbReference type="VEuPathDB" id="FungiDB:SDRG_02256"/>
<feature type="chain" id="PRO_5004583692" evidence="1">
    <location>
        <begin position="18"/>
        <end position="195"/>
    </location>
</feature>
<reference evidence="2 3" key="1">
    <citation type="submission" date="2012-04" db="EMBL/GenBank/DDBJ databases">
        <title>The Genome Sequence of Saprolegnia declina VS20.</title>
        <authorList>
            <consortium name="The Broad Institute Genome Sequencing Platform"/>
            <person name="Russ C."/>
            <person name="Nusbaum C."/>
            <person name="Tyler B."/>
            <person name="van West P."/>
            <person name="Dieguez-Uribeondo J."/>
            <person name="de Bruijn I."/>
            <person name="Tripathy S."/>
            <person name="Jiang R."/>
            <person name="Young S.K."/>
            <person name="Zeng Q."/>
            <person name="Gargeya S."/>
            <person name="Fitzgerald M."/>
            <person name="Haas B."/>
            <person name="Abouelleil A."/>
            <person name="Alvarado L."/>
            <person name="Arachchi H.M."/>
            <person name="Berlin A."/>
            <person name="Chapman S.B."/>
            <person name="Goldberg J."/>
            <person name="Griggs A."/>
            <person name="Gujja S."/>
            <person name="Hansen M."/>
            <person name="Howarth C."/>
            <person name="Imamovic A."/>
            <person name="Larimer J."/>
            <person name="McCowen C."/>
            <person name="Montmayeur A."/>
            <person name="Murphy C."/>
            <person name="Neiman D."/>
            <person name="Pearson M."/>
            <person name="Priest M."/>
            <person name="Roberts A."/>
            <person name="Saif S."/>
            <person name="Shea T."/>
            <person name="Sisk P."/>
            <person name="Sykes S."/>
            <person name="Wortman J."/>
            <person name="Nusbaum C."/>
            <person name="Birren B."/>
        </authorList>
    </citation>
    <scope>NUCLEOTIDE SEQUENCE [LARGE SCALE GENOMIC DNA]</scope>
    <source>
        <strain evidence="2 3">VS20</strain>
    </source>
</reference>
<dbReference type="Proteomes" id="UP000030762">
    <property type="component" value="Unassembled WGS sequence"/>
</dbReference>
<feature type="signal peptide" evidence="1">
    <location>
        <begin position="1"/>
        <end position="17"/>
    </location>
</feature>
<dbReference type="OrthoDB" id="63948at2759"/>
<name>T0R1Z0_SAPDV</name>
<sequence length="195" mass="21278">MQWLLPSLLAVAATTSAQLLLDSGRPDDNLPWGSPVSKDQAIAVQFRSARACGVNQLVDYANVTVTTKNIDPKATWITLDICPTVNGLPACDANAKADKFKIETVSKRIEFQWVPSTPKTLQPDAHYWLVMTSNVEEMGQAVIWYDGRTRFGPTNDPRNDVLSAFTLSSAMDWVVDEAKDGRTVASAQIAARPAA</sequence>
<dbReference type="EMBL" id="JH767136">
    <property type="protein sequence ID" value="EQC40355.1"/>
    <property type="molecule type" value="Genomic_DNA"/>
</dbReference>
<dbReference type="GeneID" id="19942983"/>
<gene>
    <name evidence="2" type="ORF">SDRG_02256</name>
</gene>
<dbReference type="RefSeq" id="XP_008606054.1">
    <property type="nucleotide sequence ID" value="XM_008607832.1"/>
</dbReference>
<keyword evidence="3" id="KW-1185">Reference proteome</keyword>
<protein>
    <submittedName>
        <fullName evidence="2">Uncharacterized protein</fullName>
    </submittedName>
</protein>
<dbReference type="InParanoid" id="T0R1Z0"/>
<evidence type="ECO:0000313" key="2">
    <source>
        <dbReference type="EMBL" id="EQC40355.1"/>
    </source>
</evidence>